<name>A0A9P6H3J2_9AGAM</name>
<evidence type="ECO:0000256" key="1">
    <source>
        <dbReference type="ARBA" id="ARBA00023186"/>
    </source>
</evidence>
<dbReference type="InterPro" id="IPR036034">
    <property type="entry name" value="PDZ_sf"/>
</dbReference>
<dbReference type="SUPFAM" id="SSF50156">
    <property type="entry name" value="PDZ domain-like"/>
    <property type="match status" value="1"/>
</dbReference>
<dbReference type="GO" id="GO:0005634">
    <property type="term" value="C:nucleus"/>
    <property type="evidence" value="ECO:0007669"/>
    <property type="project" value="TreeGrafter"/>
</dbReference>
<dbReference type="Pfam" id="PF04495">
    <property type="entry name" value="GRASP55_65"/>
    <property type="match status" value="1"/>
</dbReference>
<dbReference type="GO" id="GO:0005737">
    <property type="term" value="C:cytoplasm"/>
    <property type="evidence" value="ECO:0007669"/>
    <property type="project" value="TreeGrafter"/>
</dbReference>
<organism evidence="5 6">
    <name type="scientific">Thelephora terrestris</name>
    <dbReference type="NCBI Taxonomy" id="56493"/>
    <lineage>
        <taxon>Eukaryota</taxon>
        <taxon>Fungi</taxon>
        <taxon>Dikarya</taxon>
        <taxon>Basidiomycota</taxon>
        <taxon>Agaricomycotina</taxon>
        <taxon>Agaricomycetes</taxon>
        <taxon>Thelephorales</taxon>
        <taxon>Thelephoraceae</taxon>
        <taxon>Thelephora</taxon>
    </lineage>
</organism>
<evidence type="ECO:0000259" key="4">
    <source>
        <dbReference type="Pfam" id="PF18265"/>
    </source>
</evidence>
<dbReference type="EMBL" id="WIUZ02000022">
    <property type="protein sequence ID" value="KAF9778676.1"/>
    <property type="molecule type" value="Genomic_DNA"/>
</dbReference>
<dbReference type="Gene3D" id="6.10.140.1710">
    <property type="match status" value="1"/>
</dbReference>
<feature type="domain" description="PDZ GRASP-type" evidence="3">
    <location>
        <begin position="112"/>
        <end position="195"/>
    </location>
</feature>
<keyword evidence="1" id="KW-0143">Chaperone</keyword>
<proteinExistence type="predicted"/>
<protein>
    <recommendedName>
        <fullName evidence="2">Probable 26S proteasome regulatory subunit p27</fullName>
    </recommendedName>
</protein>
<dbReference type="InterPro" id="IPR035269">
    <property type="entry name" value="PSMD9"/>
</dbReference>
<evidence type="ECO:0000259" key="3">
    <source>
        <dbReference type="Pfam" id="PF04495"/>
    </source>
</evidence>
<dbReference type="InterPro" id="IPR040815">
    <property type="entry name" value="Nas2_N"/>
</dbReference>
<dbReference type="InterPro" id="IPR024958">
    <property type="entry name" value="GRASP_PDZ"/>
</dbReference>
<evidence type="ECO:0000313" key="6">
    <source>
        <dbReference type="Proteomes" id="UP000736335"/>
    </source>
</evidence>
<gene>
    <name evidence="5" type="ORF">BJ322DRAFT_1102043</name>
</gene>
<dbReference type="PANTHER" id="PTHR12651:SF1">
    <property type="entry name" value="26S PROTEASOME NON-ATPASE REGULATORY SUBUNIT 9"/>
    <property type="match status" value="1"/>
</dbReference>
<feature type="domain" description="Nas2 N-terminal" evidence="4">
    <location>
        <begin position="13"/>
        <end position="91"/>
    </location>
</feature>
<dbReference type="Proteomes" id="UP000736335">
    <property type="component" value="Unassembled WGS sequence"/>
</dbReference>
<dbReference type="FunFam" id="2.30.42.10:FF:000107">
    <property type="entry name" value="26S proteasome non-ATPase regulatory subunit 9"/>
    <property type="match status" value="1"/>
</dbReference>
<dbReference type="GO" id="GO:0070682">
    <property type="term" value="P:proteasome regulatory particle assembly"/>
    <property type="evidence" value="ECO:0007669"/>
    <property type="project" value="InterPro"/>
</dbReference>
<dbReference type="OrthoDB" id="72325at2759"/>
<dbReference type="PANTHER" id="PTHR12651">
    <property type="entry name" value="26S PROTEASOME NON-ATPASE REGULATORY SUBUNIT 9"/>
    <property type="match status" value="1"/>
</dbReference>
<reference evidence="5" key="2">
    <citation type="submission" date="2020-11" db="EMBL/GenBank/DDBJ databases">
        <authorList>
            <consortium name="DOE Joint Genome Institute"/>
            <person name="Kuo A."/>
            <person name="Miyauchi S."/>
            <person name="Kiss E."/>
            <person name="Drula E."/>
            <person name="Kohler A."/>
            <person name="Sanchez-Garcia M."/>
            <person name="Andreopoulos B."/>
            <person name="Barry K.W."/>
            <person name="Bonito G."/>
            <person name="Buee M."/>
            <person name="Carver A."/>
            <person name="Chen C."/>
            <person name="Cichocki N."/>
            <person name="Clum A."/>
            <person name="Culley D."/>
            <person name="Crous P.W."/>
            <person name="Fauchery L."/>
            <person name="Girlanda M."/>
            <person name="Hayes R."/>
            <person name="Keri Z."/>
            <person name="Labutti K."/>
            <person name="Lipzen A."/>
            <person name="Lombard V."/>
            <person name="Magnuson J."/>
            <person name="Maillard F."/>
            <person name="Morin E."/>
            <person name="Murat C."/>
            <person name="Nolan M."/>
            <person name="Ohm R."/>
            <person name="Pangilinan J."/>
            <person name="Pereira M."/>
            <person name="Perotto S."/>
            <person name="Peter M."/>
            <person name="Riley R."/>
            <person name="Sitrit Y."/>
            <person name="Stielow B."/>
            <person name="Szollosi G."/>
            <person name="Zifcakova L."/>
            <person name="Stursova M."/>
            <person name="Spatafora J.W."/>
            <person name="Tedersoo L."/>
            <person name="Vaario L.-M."/>
            <person name="Yamada A."/>
            <person name="Yan M."/>
            <person name="Wang P."/>
            <person name="Xu J."/>
            <person name="Bruns T."/>
            <person name="Baldrian P."/>
            <person name="Vilgalys R."/>
            <person name="Henrissat B."/>
            <person name="Grigoriev I.V."/>
            <person name="Hibbett D."/>
            <person name="Nagy L.G."/>
            <person name="Martin F.M."/>
        </authorList>
    </citation>
    <scope>NUCLEOTIDE SEQUENCE</scope>
    <source>
        <strain evidence="5">UH-Tt-Lm1</strain>
    </source>
</reference>
<dbReference type="Gene3D" id="2.30.42.10">
    <property type="match status" value="1"/>
</dbReference>
<accession>A0A9P6H3J2</accession>
<keyword evidence="6" id="KW-1185">Reference proteome</keyword>
<dbReference type="Pfam" id="PF18265">
    <property type="entry name" value="Nas2_N"/>
    <property type="match status" value="1"/>
</dbReference>
<sequence>MATSIEECANDDLNALIALKSNIEDGIESQATILRANNSTLDSPLTDGDGFPRADIDVWAVRHARVRIIRFRNDLSTLMDKIAMALERVHASQLARPETDAKTPPHSLLPFAKVDAVAPNSPAQLAGLRPGDLVIKFGPLAAGNISGSLQHIAQLVERNENRPILLSVSRDNQTIVVQLTPRRDWGGRGMVGCHIVPYTTL</sequence>
<evidence type="ECO:0000313" key="5">
    <source>
        <dbReference type="EMBL" id="KAF9778676.1"/>
    </source>
</evidence>
<dbReference type="AlphaFoldDB" id="A0A9P6H3J2"/>
<evidence type="ECO:0000256" key="2">
    <source>
        <dbReference type="ARBA" id="ARBA00068021"/>
    </source>
</evidence>
<reference evidence="5" key="1">
    <citation type="journal article" date="2020" name="Nat. Commun.">
        <title>Large-scale genome sequencing of mycorrhizal fungi provides insights into the early evolution of symbiotic traits.</title>
        <authorList>
            <person name="Miyauchi S."/>
            <person name="Kiss E."/>
            <person name="Kuo A."/>
            <person name="Drula E."/>
            <person name="Kohler A."/>
            <person name="Sanchez-Garcia M."/>
            <person name="Morin E."/>
            <person name="Andreopoulos B."/>
            <person name="Barry K.W."/>
            <person name="Bonito G."/>
            <person name="Buee M."/>
            <person name="Carver A."/>
            <person name="Chen C."/>
            <person name="Cichocki N."/>
            <person name="Clum A."/>
            <person name="Culley D."/>
            <person name="Crous P.W."/>
            <person name="Fauchery L."/>
            <person name="Girlanda M."/>
            <person name="Hayes R.D."/>
            <person name="Keri Z."/>
            <person name="LaButti K."/>
            <person name="Lipzen A."/>
            <person name="Lombard V."/>
            <person name="Magnuson J."/>
            <person name="Maillard F."/>
            <person name="Murat C."/>
            <person name="Nolan M."/>
            <person name="Ohm R.A."/>
            <person name="Pangilinan J."/>
            <person name="Pereira M.F."/>
            <person name="Perotto S."/>
            <person name="Peter M."/>
            <person name="Pfister S."/>
            <person name="Riley R."/>
            <person name="Sitrit Y."/>
            <person name="Stielow J.B."/>
            <person name="Szollosi G."/>
            <person name="Zifcakova L."/>
            <person name="Stursova M."/>
            <person name="Spatafora J.W."/>
            <person name="Tedersoo L."/>
            <person name="Vaario L.M."/>
            <person name="Yamada A."/>
            <person name="Yan M."/>
            <person name="Wang P."/>
            <person name="Xu J."/>
            <person name="Bruns T."/>
            <person name="Baldrian P."/>
            <person name="Vilgalys R."/>
            <person name="Dunand C."/>
            <person name="Henrissat B."/>
            <person name="Grigoriev I.V."/>
            <person name="Hibbett D."/>
            <person name="Nagy L.G."/>
            <person name="Martin F.M."/>
        </authorList>
    </citation>
    <scope>NUCLEOTIDE SEQUENCE</scope>
    <source>
        <strain evidence="5">UH-Tt-Lm1</strain>
    </source>
</reference>
<comment type="caution">
    <text evidence="5">The sequence shown here is derived from an EMBL/GenBank/DDBJ whole genome shotgun (WGS) entry which is preliminary data.</text>
</comment>